<name>A0ABM1MM99_NICVS</name>
<dbReference type="Proteomes" id="UP000695000">
    <property type="component" value="Unplaced"/>
</dbReference>
<feature type="signal peptide" evidence="1">
    <location>
        <begin position="1"/>
        <end position="21"/>
    </location>
</feature>
<feature type="chain" id="PRO_5047237794" evidence="1">
    <location>
        <begin position="22"/>
        <end position="241"/>
    </location>
</feature>
<evidence type="ECO:0000313" key="3">
    <source>
        <dbReference type="RefSeq" id="XP_017775699.1"/>
    </source>
</evidence>
<evidence type="ECO:0000256" key="1">
    <source>
        <dbReference type="SAM" id="SignalP"/>
    </source>
</evidence>
<dbReference type="GeneID" id="108562034"/>
<organism evidence="2 3">
    <name type="scientific">Nicrophorus vespilloides</name>
    <name type="common">Boreal carrion beetle</name>
    <dbReference type="NCBI Taxonomy" id="110193"/>
    <lineage>
        <taxon>Eukaryota</taxon>
        <taxon>Metazoa</taxon>
        <taxon>Ecdysozoa</taxon>
        <taxon>Arthropoda</taxon>
        <taxon>Hexapoda</taxon>
        <taxon>Insecta</taxon>
        <taxon>Pterygota</taxon>
        <taxon>Neoptera</taxon>
        <taxon>Endopterygota</taxon>
        <taxon>Coleoptera</taxon>
        <taxon>Polyphaga</taxon>
        <taxon>Staphyliniformia</taxon>
        <taxon>Silphidae</taxon>
        <taxon>Nicrophorinae</taxon>
        <taxon>Nicrophorus</taxon>
    </lineage>
</organism>
<gene>
    <name evidence="3" type="primary">LOC108562034</name>
</gene>
<keyword evidence="1" id="KW-0732">Signal</keyword>
<sequence length="241" mass="27076">MRVPNISIVLATVWCLVSTAAEEQKRGPSGFTGVRGKKSFEDEDFEMRDIEDKRAPSGFLGMRGKKPFEGWTSLDYPEVGIKRAPSGFQGMRGKKGLDYVEVLEKRAPSGFLGMRGKKEYDDMFEKRAPSGFLGMRGKKDLETVLLPEESKRAPNGFFGMRGKKPSRSAGFFGMRGKKYPYEFRGKFVGVRGKKMSNEAVPPPEYYEEFGKLGQGLDINQLMLLLTENDGYNLAKETGQDY</sequence>
<protein>
    <submittedName>
        <fullName evidence="3">Tachykinins</fullName>
    </submittedName>
</protein>
<accession>A0ABM1MM99</accession>
<reference evidence="3" key="1">
    <citation type="submission" date="2025-08" db="UniProtKB">
        <authorList>
            <consortium name="RefSeq"/>
        </authorList>
    </citation>
    <scope>IDENTIFICATION</scope>
    <source>
        <tissue evidence="3">Whole Larva</tissue>
    </source>
</reference>
<dbReference type="RefSeq" id="XP_017775699.1">
    <property type="nucleotide sequence ID" value="XM_017920210.1"/>
</dbReference>
<keyword evidence="2" id="KW-1185">Reference proteome</keyword>
<evidence type="ECO:0000313" key="2">
    <source>
        <dbReference type="Proteomes" id="UP000695000"/>
    </source>
</evidence>
<proteinExistence type="predicted"/>